<sequence length="747" mass="82639">MALVFEFVVVLGAVAAQWDSISLAAGGDAVDEDLSEAFVRGFCSQVLLGVLVLELWGRCGWFWGHSKVDVSSGDKGRLTVGELVFPARAYVIGVALSLCTALSENAIVLEHVAVLCMVLIVETLERREILLWCTPVVMVLSPGLGSCLLFHSFSSVHMFGATLIGLVFGILATSQPLLVVGTVVIWSLVMVAVQVYFQAKISQVKQTTLKYCIAGGLLFAFDDNTPRQIVHGCFCGAILLFELLLHPLFNKLGVYTAALKAYNFVAPLRLFSSIDNFYFGSLKIKRGIQRCLMESVIGFCGCSLMLIAYVGVVVFCRTKANTVDYTVDSHFTLAGMYYQASEQVQNSDRVRPEQNLALAVFVNGYLSSIPQVPTTLQDKYYYCTLGAFMFYYTKRVQSSLPCLDCALQTNLENFQQCRAAIVDHSLDKKANERYALAIKESCERGFRRGDKPALSALLGSRALESIGYDEEAYACELYGKHHNNDDADSDDKDKELDAHTSFHQGVVAVEGKKFKDAESLLERSVLKQPGFFLAWEKLAAVQATLSKFTKAKLSYLKAHRLNRTDSDIIHRVGLLVMMSKENEEAREWFEFAIKLAHKNGDIKKVMNIRSDICHSFLDDSDAEGVLDCSEKSTKLAGTPFDENYAPVNIYNHRGIAFAWEEKASEAIASFRMALETSEQRLAIKSKLYDVGPHADAHNNLGTMFLRDGSLVEAKQHFEAALRIVPTHPHAKGNLDSLLAQSTPVPAE</sequence>
<feature type="signal peptide" evidence="5">
    <location>
        <begin position="1"/>
        <end position="16"/>
    </location>
</feature>
<dbReference type="Pfam" id="PF13432">
    <property type="entry name" value="TPR_16"/>
    <property type="match status" value="1"/>
</dbReference>
<dbReference type="GO" id="GO:0035269">
    <property type="term" value="P:protein O-linked glycosylation via mannose"/>
    <property type="evidence" value="ECO:0007669"/>
    <property type="project" value="TreeGrafter"/>
</dbReference>
<keyword evidence="4" id="KW-0472">Membrane</keyword>
<feature type="transmembrane region" description="Helical" evidence="4">
    <location>
        <begin position="178"/>
        <end position="197"/>
    </location>
</feature>
<organism evidence="6">
    <name type="scientific">Mucochytrium quahogii</name>
    <dbReference type="NCBI Taxonomy" id="96639"/>
    <lineage>
        <taxon>Eukaryota</taxon>
        <taxon>Sar</taxon>
        <taxon>Stramenopiles</taxon>
        <taxon>Bigyra</taxon>
        <taxon>Labyrinthulomycetes</taxon>
        <taxon>Thraustochytrida</taxon>
        <taxon>Thraustochytriidae</taxon>
        <taxon>Mucochytrium</taxon>
    </lineage>
</organism>
<dbReference type="GO" id="GO:0005783">
    <property type="term" value="C:endoplasmic reticulum"/>
    <property type="evidence" value="ECO:0007669"/>
    <property type="project" value="TreeGrafter"/>
</dbReference>
<evidence type="ECO:0000256" key="3">
    <source>
        <dbReference type="PROSITE-ProRule" id="PRU00339"/>
    </source>
</evidence>
<feature type="chain" id="PRO_5031460710" description="Dolichyl-phosphate-mannose--protein mannosyltransferase" evidence="5">
    <location>
        <begin position="17"/>
        <end position="747"/>
    </location>
</feature>
<evidence type="ECO:0000256" key="5">
    <source>
        <dbReference type="SAM" id="SignalP"/>
    </source>
</evidence>
<keyword evidence="2 3" id="KW-0802">TPR repeat</keyword>
<dbReference type="PANTHER" id="PTHR44227">
    <property type="match status" value="1"/>
</dbReference>
<evidence type="ECO:0000256" key="1">
    <source>
        <dbReference type="ARBA" id="ARBA00022737"/>
    </source>
</evidence>
<protein>
    <recommendedName>
        <fullName evidence="7">Dolichyl-phosphate-mannose--protein mannosyltransferase</fullName>
    </recommendedName>
</protein>
<dbReference type="PROSITE" id="PS50005">
    <property type="entry name" value="TPR"/>
    <property type="match status" value="1"/>
</dbReference>
<dbReference type="InterPro" id="IPR052346">
    <property type="entry name" value="O-mannosyl-transferase_TMTC"/>
</dbReference>
<feature type="repeat" description="TPR" evidence="3">
    <location>
        <begin position="694"/>
        <end position="727"/>
    </location>
</feature>
<dbReference type="Gene3D" id="1.25.40.10">
    <property type="entry name" value="Tetratricopeptide repeat domain"/>
    <property type="match status" value="2"/>
</dbReference>
<keyword evidence="4" id="KW-0812">Transmembrane</keyword>
<dbReference type="GO" id="GO:0030968">
    <property type="term" value="P:endoplasmic reticulum unfolded protein response"/>
    <property type="evidence" value="ECO:0007669"/>
    <property type="project" value="TreeGrafter"/>
</dbReference>
<feature type="transmembrane region" description="Helical" evidence="4">
    <location>
        <begin position="156"/>
        <end position="172"/>
    </location>
</feature>
<dbReference type="GO" id="GO:0000030">
    <property type="term" value="F:mannosyltransferase activity"/>
    <property type="evidence" value="ECO:0007669"/>
    <property type="project" value="TreeGrafter"/>
</dbReference>
<gene>
    <name evidence="6" type="ORF">QSP1433_LOCUS4684</name>
</gene>
<keyword evidence="1" id="KW-0677">Repeat</keyword>
<accession>A0A7S2W8J4</accession>
<evidence type="ECO:0000256" key="4">
    <source>
        <dbReference type="SAM" id="Phobius"/>
    </source>
</evidence>
<evidence type="ECO:0000256" key="2">
    <source>
        <dbReference type="ARBA" id="ARBA00022803"/>
    </source>
</evidence>
<evidence type="ECO:0008006" key="7">
    <source>
        <dbReference type="Google" id="ProtNLM"/>
    </source>
</evidence>
<dbReference type="InterPro" id="IPR019734">
    <property type="entry name" value="TPR_rpt"/>
</dbReference>
<dbReference type="InterPro" id="IPR011990">
    <property type="entry name" value="TPR-like_helical_dom_sf"/>
</dbReference>
<dbReference type="SUPFAM" id="SSF48452">
    <property type="entry name" value="TPR-like"/>
    <property type="match status" value="1"/>
</dbReference>
<dbReference type="PANTHER" id="PTHR44227:SF3">
    <property type="entry name" value="PROTEIN O-MANNOSYL-TRANSFERASE TMTC4"/>
    <property type="match status" value="1"/>
</dbReference>
<reference evidence="6" key="1">
    <citation type="submission" date="2021-01" db="EMBL/GenBank/DDBJ databases">
        <authorList>
            <person name="Corre E."/>
            <person name="Pelletier E."/>
            <person name="Niang G."/>
            <person name="Scheremetjew M."/>
            <person name="Finn R."/>
            <person name="Kale V."/>
            <person name="Holt S."/>
            <person name="Cochrane G."/>
            <person name="Meng A."/>
            <person name="Brown T."/>
            <person name="Cohen L."/>
        </authorList>
    </citation>
    <scope>NUCLEOTIDE SEQUENCE</scope>
    <source>
        <strain evidence="6">NY070348D</strain>
    </source>
</reference>
<dbReference type="AlphaFoldDB" id="A0A7S2W8J4"/>
<dbReference type="SMART" id="SM00028">
    <property type="entry name" value="TPR"/>
    <property type="match status" value="5"/>
</dbReference>
<name>A0A7S2W8J4_9STRA</name>
<evidence type="ECO:0000313" key="6">
    <source>
        <dbReference type="EMBL" id="CAD9674410.1"/>
    </source>
</evidence>
<feature type="transmembrane region" description="Helical" evidence="4">
    <location>
        <begin position="291"/>
        <end position="315"/>
    </location>
</feature>
<keyword evidence="4" id="KW-1133">Transmembrane helix</keyword>
<keyword evidence="5" id="KW-0732">Signal</keyword>
<feature type="transmembrane region" description="Helical" evidence="4">
    <location>
        <begin position="229"/>
        <end position="249"/>
    </location>
</feature>
<proteinExistence type="predicted"/>
<dbReference type="EMBL" id="HBHK01007639">
    <property type="protein sequence ID" value="CAD9674410.1"/>
    <property type="molecule type" value="Transcribed_RNA"/>
</dbReference>